<dbReference type="InterPro" id="IPR003719">
    <property type="entry name" value="Phenazine_PhzF-like"/>
</dbReference>
<feature type="active site" evidence="1">
    <location>
        <position position="49"/>
    </location>
</feature>
<dbReference type="EMBL" id="JAVRRT010000009">
    <property type="protein sequence ID" value="KAK5169065.1"/>
    <property type="molecule type" value="Genomic_DNA"/>
</dbReference>
<accession>A0AAV9P8C6</accession>
<dbReference type="Pfam" id="PF02567">
    <property type="entry name" value="PhzC-PhzF"/>
    <property type="match status" value="1"/>
</dbReference>
<evidence type="ECO:0000313" key="3">
    <source>
        <dbReference type="Proteomes" id="UP001337655"/>
    </source>
</evidence>
<dbReference type="GeneID" id="89927714"/>
<name>A0AAV9P8C6_9PEZI</name>
<organism evidence="2 3">
    <name type="scientific">Saxophila tyrrhenica</name>
    <dbReference type="NCBI Taxonomy" id="1690608"/>
    <lineage>
        <taxon>Eukaryota</taxon>
        <taxon>Fungi</taxon>
        <taxon>Dikarya</taxon>
        <taxon>Ascomycota</taxon>
        <taxon>Pezizomycotina</taxon>
        <taxon>Dothideomycetes</taxon>
        <taxon>Dothideomycetidae</taxon>
        <taxon>Mycosphaerellales</taxon>
        <taxon>Extremaceae</taxon>
        <taxon>Saxophila</taxon>
    </lineage>
</organism>
<dbReference type="PANTHER" id="PTHR13774">
    <property type="entry name" value="PHENAZINE BIOSYNTHESIS PROTEIN"/>
    <property type="match status" value="1"/>
</dbReference>
<proteinExistence type="predicted"/>
<dbReference type="PANTHER" id="PTHR13774:SF32">
    <property type="entry name" value="ANTISENSE-ENHANCING SEQUENCE 1"/>
    <property type="match status" value="1"/>
</dbReference>
<protein>
    <submittedName>
        <fullName evidence="2">Uncharacterized protein</fullName>
    </submittedName>
</protein>
<gene>
    <name evidence="2" type="ORF">LTR77_006374</name>
</gene>
<dbReference type="PIRSF" id="PIRSF016184">
    <property type="entry name" value="PhzC_PhzF"/>
    <property type="match status" value="1"/>
</dbReference>
<comment type="caution">
    <text evidence="2">The sequence shown here is derived from an EMBL/GenBank/DDBJ whole genome shotgun (WGS) entry which is preliminary data.</text>
</comment>
<dbReference type="Gene3D" id="3.10.310.10">
    <property type="entry name" value="Diaminopimelate Epimerase, Chain A, domain 1"/>
    <property type="match status" value="2"/>
</dbReference>
<dbReference type="AlphaFoldDB" id="A0AAV9P8C6"/>
<dbReference type="GO" id="GO:0005737">
    <property type="term" value="C:cytoplasm"/>
    <property type="evidence" value="ECO:0007669"/>
    <property type="project" value="TreeGrafter"/>
</dbReference>
<dbReference type="RefSeq" id="XP_064658531.1">
    <property type="nucleotide sequence ID" value="XM_064803616.1"/>
</dbReference>
<reference evidence="2 3" key="1">
    <citation type="submission" date="2023-08" db="EMBL/GenBank/DDBJ databases">
        <title>Black Yeasts Isolated from many extreme environments.</title>
        <authorList>
            <person name="Coleine C."/>
            <person name="Stajich J.E."/>
            <person name="Selbmann L."/>
        </authorList>
    </citation>
    <scope>NUCLEOTIDE SEQUENCE [LARGE SCALE GENOMIC DNA]</scope>
    <source>
        <strain evidence="2 3">CCFEE 5935</strain>
    </source>
</reference>
<dbReference type="Proteomes" id="UP001337655">
    <property type="component" value="Unassembled WGS sequence"/>
</dbReference>
<keyword evidence="3" id="KW-1185">Reference proteome</keyword>
<dbReference type="GO" id="GO:0016853">
    <property type="term" value="F:isomerase activity"/>
    <property type="evidence" value="ECO:0007669"/>
    <property type="project" value="TreeGrafter"/>
</dbReference>
<sequence>MPRLSFTTLDVFTTTRYLGNPLAVVQIPARQDVSTEQMQTVAREFNLSETIFLHERSSGDDETPEWRVRIFLTNAEVPFAGHPTIGASCFALGTLAQGARKGRLICNAGPIDVDYADGAAKASIPHNYHRHTQNILGDSDIYALLPSLQTAGKKPLSIDVLSPVKGMNFICIELADLETLGQVGLPGTEPTAPLDNEWNLGFFGLFPYVITEQPSSEQGVVKVRTRMLMGSLEDAATGSGSCGLCAYLAIRLKLGRTTTFELTQGVEMGRQSDIGVVLTLNEAMDAVEGVEMSGSAVEVMEGTIEV</sequence>
<evidence type="ECO:0000313" key="2">
    <source>
        <dbReference type="EMBL" id="KAK5169065.1"/>
    </source>
</evidence>
<dbReference type="SUPFAM" id="SSF54506">
    <property type="entry name" value="Diaminopimelate epimerase-like"/>
    <property type="match status" value="1"/>
</dbReference>
<dbReference type="NCBIfam" id="TIGR00654">
    <property type="entry name" value="PhzF_family"/>
    <property type="match status" value="1"/>
</dbReference>
<evidence type="ECO:0000256" key="1">
    <source>
        <dbReference type="PIRSR" id="PIRSR016184-1"/>
    </source>
</evidence>